<keyword evidence="3" id="KW-1185">Reference proteome</keyword>
<sequence>MVLRKVQDHLQIMEVRPDVGGWLLLSSLRKFPSLEAFKTLPSEQGPPLEPGTLVTTPEGKTGVVGGTCEGGFQVLEVDFTREHWMPAHLVPSTSPRPLLSCPET</sequence>
<name>A0A511MZ36_DEIC1</name>
<protein>
    <submittedName>
        <fullName evidence="2">Uncharacterized protein</fullName>
    </submittedName>
</protein>
<dbReference type="Proteomes" id="UP000321306">
    <property type="component" value="Unassembled WGS sequence"/>
</dbReference>
<evidence type="ECO:0000256" key="1">
    <source>
        <dbReference type="SAM" id="MobiDB-lite"/>
    </source>
</evidence>
<dbReference type="EMBL" id="BJXB01000004">
    <property type="protein sequence ID" value="GEM45591.1"/>
    <property type="molecule type" value="Genomic_DNA"/>
</dbReference>
<evidence type="ECO:0000313" key="2">
    <source>
        <dbReference type="EMBL" id="GEM45591.1"/>
    </source>
</evidence>
<reference evidence="2 3" key="1">
    <citation type="submission" date="2019-07" db="EMBL/GenBank/DDBJ databases">
        <title>Whole genome shotgun sequence of Deinococcus cellulosilyticus NBRC 106333.</title>
        <authorList>
            <person name="Hosoyama A."/>
            <person name="Uohara A."/>
            <person name="Ohji S."/>
            <person name="Ichikawa N."/>
        </authorList>
    </citation>
    <scope>NUCLEOTIDE SEQUENCE [LARGE SCALE GENOMIC DNA]</scope>
    <source>
        <strain evidence="2 3">NBRC 106333</strain>
    </source>
</reference>
<gene>
    <name evidence="2" type="ORF">DC3_12260</name>
</gene>
<feature type="region of interest" description="Disordered" evidence="1">
    <location>
        <begin position="41"/>
        <end position="60"/>
    </location>
</feature>
<dbReference type="AlphaFoldDB" id="A0A511MZ36"/>
<organism evidence="2 3">
    <name type="scientific">Deinococcus cellulosilyticus (strain DSM 18568 / NBRC 106333 / KACC 11606 / 5516J-15)</name>
    <dbReference type="NCBI Taxonomy" id="1223518"/>
    <lineage>
        <taxon>Bacteria</taxon>
        <taxon>Thermotogati</taxon>
        <taxon>Deinococcota</taxon>
        <taxon>Deinococci</taxon>
        <taxon>Deinococcales</taxon>
        <taxon>Deinococcaceae</taxon>
        <taxon>Deinococcus</taxon>
    </lineage>
</organism>
<accession>A0A511MZ36</accession>
<proteinExistence type="predicted"/>
<comment type="caution">
    <text evidence="2">The sequence shown here is derived from an EMBL/GenBank/DDBJ whole genome shotgun (WGS) entry which is preliminary data.</text>
</comment>
<evidence type="ECO:0000313" key="3">
    <source>
        <dbReference type="Proteomes" id="UP000321306"/>
    </source>
</evidence>